<sequence length="418" mass="46786">MSPSRRPSNVIGTTGRSSEETQLPQSDQFTNFLGWRADSYGSDPPSPADFSLSGPSPPGRARTRISRDASPSPTNLVQVGGSAVTHSDLFSPNEEQVSAVGYPSDLHNEDAQILSNELILDRIDELEESDRDRLLAILKSKTTNGMDVLNPLDPVYVKAHEILLGKAYDTLWTRRDALGANFRPSEVEGDDPLFWVSNYADTIPSYSSVETVAQVANTIEREGGSCNIREAERLDHQVWLGHCVIVAEFWDLREGPNLGRAPTHHIVLKQNDKDDYDRYIDVLGEIATVIRDFVRASFPKPVSPELLKKGNDMCFDIEETPETDIPGPIVIPRNVEGFWGIMERAGYITCYQRIAFWENHPNSPKIINTSDKRKRESSVDVKDSGAEREDWTLCHHRSRTPSVQCSCVDRCGRWSVDC</sequence>
<comment type="caution">
    <text evidence="1">The sequence shown here is derived from an EMBL/GenBank/DDBJ whole genome shotgun (WGS) entry which is preliminary data.</text>
</comment>
<evidence type="ECO:0000313" key="2">
    <source>
        <dbReference type="Proteomes" id="UP000814140"/>
    </source>
</evidence>
<name>A0ACB8SLI8_9AGAM</name>
<evidence type="ECO:0000313" key="1">
    <source>
        <dbReference type="EMBL" id="KAI0056756.1"/>
    </source>
</evidence>
<organism evidence="1 2">
    <name type="scientific">Artomyces pyxidatus</name>
    <dbReference type="NCBI Taxonomy" id="48021"/>
    <lineage>
        <taxon>Eukaryota</taxon>
        <taxon>Fungi</taxon>
        <taxon>Dikarya</taxon>
        <taxon>Basidiomycota</taxon>
        <taxon>Agaricomycotina</taxon>
        <taxon>Agaricomycetes</taxon>
        <taxon>Russulales</taxon>
        <taxon>Auriscalpiaceae</taxon>
        <taxon>Artomyces</taxon>
    </lineage>
</organism>
<protein>
    <submittedName>
        <fullName evidence="1">Uncharacterized protein</fullName>
    </submittedName>
</protein>
<dbReference type="EMBL" id="MU277258">
    <property type="protein sequence ID" value="KAI0056756.1"/>
    <property type="molecule type" value="Genomic_DNA"/>
</dbReference>
<gene>
    <name evidence="1" type="ORF">BV25DRAFT_1920686</name>
</gene>
<keyword evidence="2" id="KW-1185">Reference proteome</keyword>
<accession>A0ACB8SLI8</accession>
<proteinExistence type="predicted"/>
<dbReference type="Proteomes" id="UP000814140">
    <property type="component" value="Unassembled WGS sequence"/>
</dbReference>
<reference evidence="1" key="1">
    <citation type="submission" date="2021-03" db="EMBL/GenBank/DDBJ databases">
        <authorList>
            <consortium name="DOE Joint Genome Institute"/>
            <person name="Ahrendt S."/>
            <person name="Looney B.P."/>
            <person name="Miyauchi S."/>
            <person name="Morin E."/>
            <person name="Drula E."/>
            <person name="Courty P.E."/>
            <person name="Chicoki N."/>
            <person name="Fauchery L."/>
            <person name="Kohler A."/>
            <person name="Kuo A."/>
            <person name="Labutti K."/>
            <person name="Pangilinan J."/>
            <person name="Lipzen A."/>
            <person name="Riley R."/>
            <person name="Andreopoulos W."/>
            <person name="He G."/>
            <person name="Johnson J."/>
            <person name="Barry K.W."/>
            <person name="Grigoriev I.V."/>
            <person name="Nagy L."/>
            <person name="Hibbett D."/>
            <person name="Henrissat B."/>
            <person name="Matheny P.B."/>
            <person name="Labbe J."/>
            <person name="Martin F."/>
        </authorList>
    </citation>
    <scope>NUCLEOTIDE SEQUENCE</scope>
    <source>
        <strain evidence="1">HHB10654</strain>
    </source>
</reference>
<reference evidence="1" key="2">
    <citation type="journal article" date="2022" name="New Phytol.">
        <title>Evolutionary transition to the ectomycorrhizal habit in the genomes of a hyperdiverse lineage of mushroom-forming fungi.</title>
        <authorList>
            <person name="Looney B."/>
            <person name="Miyauchi S."/>
            <person name="Morin E."/>
            <person name="Drula E."/>
            <person name="Courty P.E."/>
            <person name="Kohler A."/>
            <person name="Kuo A."/>
            <person name="LaButti K."/>
            <person name="Pangilinan J."/>
            <person name="Lipzen A."/>
            <person name="Riley R."/>
            <person name="Andreopoulos W."/>
            <person name="He G."/>
            <person name="Johnson J."/>
            <person name="Nolan M."/>
            <person name="Tritt A."/>
            <person name="Barry K.W."/>
            <person name="Grigoriev I.V."/>
            <person name="Nagy L.G."/>
            <person name="Hibbett D."/>
            <person name="Henrissat B."/>
            <person name="Matheny P.B."/>
            <person name="Labbe J."/>
            <person name="Martin F.M."/>
        </authorList>
    </citation>
    <scope>NUCLEOTIDE SEQUENCE</scope>
    <source>
        <strain evidence="1">HHB10654</strain>
    </source>
</reference>